<dbReference type="GO" id="GO:0016020">
    <property type="term" value="C:membrane"/>
    <property type="evidence" value="ECO:0007669"/>
    <property type="project" value="UniProtKB-SubCell"/>
</dbReference>
<dbReference type="STRING" id="542762.A0A4S4DDF4"/>
<reference evidence="8 9" key="1">
    <citation type="journal article" date="2018" name="Proc. Natl. Acad. Sci. U.S.A.">
        <title>Draft genome sequence of Camellia sinensis var. sinensis provides insights into the evolution of the tea genome and tea quality.</title>
        <authorList>
            <person name="Wei C."/>
            <person name="Yang H."/>
            <person name="Wang S."/>
            <person name="Zhao J."/>
            <person name="Liu C."/>
            <person name="Gao L."/>
            <person name="Xia E."/>
            <person name="Lu Y."/>
            <person name="Tai Y."/>
            <person name="She G."/>
            <person name="Sun J."/>
            <person name="Cao H."/>
            <person name="Tong W."/>
            <person name="Gao Q."/>
            <person name="Li Y."/>
            <person name="Deng W."/>
            <person name="Jiang X."/>
            <person name="Wang W."/>
            <person name="Chen Q."/>
            <person name="Zhang S."/>
            <person name="Li H."/>
            <person name="Wu J."/>
            <person name="Wang P."/>
            <person name="Li P."/>
            <person name="Shi C."/>
            <person name="Zheng F."/>
            <person name="Jian J."/>
            <person name="Huang B."/>
            <person name="Shan D."/>
            <person name="Shi M."/>
            <person name="Fang C."/>
            <person name="Yue Y."/>
            <person name="Li F."/>
            <person name="Li D."/>
            <person name="Wei S."/>
            <person name="Han B."/>
            <person name="Jiang C."/>
            <person name="Yin Y."/>
            <person name="Xia T."/>
            <person name="Zhang Z."/>
            <person name="Bennetzen J.L."/>
            <person name="Zhao S."/>
            <person name="Wan X."/>
        </authorList>
    </citation>
    <scope>NUCLEOTIDE SEQUENCE [LARGE SCALE GENOMIC DNA]</scope>
    <source>
        <strain evidence="9">cv. Shuchazao</strain>
        <tissue evidence="8">Leaf</tissue>
    </source>
</reference>
<feature type="transmembrane region" description="Helical" evidence="7">
    <location>
        <begin position="119"/>
        <end position="142"/>
    </location>
</feature>
<keyword evidence="5 7" id="KW-0472">Membrane</keyword>
<dbReference type="PANTHER" id="PTHR42893">
    <property type="entry name" value="PROTEIN DETOXIFICATION 44, CHLOROPLASTIC-RELATED"/>
    <property type="match status" value="1"/>
</dbReference>
<organism evidence="8 9">
    <name type="scientific">Camellia sinensis var. sinensis</name>
    <name type="common">China tea</name>
    <dbReference type="NCBI Taxonomy" id="542762"/>
    <lineage>
        <taxon>Eukaryota</taxon>
        <taxon>Viridiplantae</taxon>
        <taxon>Streptophyta</taxon>
        <taxon>Embryophyta</taxon>
        <taxon>Tracheophyta</taxon>
        <taxon>Spermatophyta</taxon>
        <taxon>Magnoliopsida</taxon>
        <taxon>eudicotyledons</taxon>
        <taxon>Gunneridae</taxon>
        <taxon>Pentapetalae</taxon>
        <taxon>asterids</taxon>
        <taxon>Ericales</taxon>
        <taxon>Theaceae</taxon>
        <taxon>Camellia</taxon>
    </lineage>
</organism>
<evidence type="ECO:0000256" key="4">
    <source>
        <dbReference type="ARBA" id="ARBA00022989"/>
    </source>
</evidence>
<keyword evidence="4 7" id="KW-1133">Transmembrane helix</keyword>
<evidence type="ECO:0000256" key="3">
    <source>
        <dbReference type="ARBA" id="ARBA00022692"/>
    </source>
</evidence>
<evidence type="ECO:0000256" key="6">
    <source>
        <dbReference type="SAM" id="MobiDB-lite"/>
    </source>
</evidence>
<gene>
    <name evidence="8" type="ORF">TEA_002063</name>
</gene>
<dbReference type="EMBL" id="SDRB02011615">
    <property type="protein sequence ID" value="THG00681.1"/>
    <property type="molecule type" value="Genomic_DNA"/>
</dbReference>
<evidence type="ECO:0000256" key="1">
    <source>
        <dbReference type="ARBA" id="ARBA00004141"/>
    </source>
</evidence>
<protein>
    <submittedName>
        <fullName evidence="8">Uncharacterized protein</fullName>
    </submittedName>
</protein>
<evidence type="ECO:0000256" key="5">
    <source>
        <dbReference type="ARBA" id="ARBA00023136"/>
    </source>
</evidence>
<feature type="region of interest" description="Disordered" evidence="6">
    <location>
        <begin position="245"/>
        <end position="269"/>
    </location>
</feature>
<dbReference type="Proteomes" id="UP000306102">
    <property type="component" value="Unassembled WGS sequence"/>
</dbReference>
<evidence type="ECO:0000256" key="7">
    <source>
        <dbReference type="SAM" id="Phobius"/>
    </source>
</evidence>
<dbReference type="PANTHER" id="PTHR42893:SF8">
    <property type="entry name" value="PROTEIN DETOXIFICATION"/>
    <property type="match status" value="1"/>
</dbReference>
<keyword evidence="3 7" id="KW-0812">Transmembrane</keyword>
<proteinExistence type="inferred from homology"/>
<accession>A0A4S4DDF4</accession>
<sequence>MQAYRTSQEPGVLKLKEPALDEITHALVGRYNLNFTRQDISSLWFLCKQEASLLNITDQACALFTPSEVFNIPLLSVATSFVAEDISKNASKGSTSEINNSKLLDETDERTALPSVPTALLLALGIGLCEALAMYLGSGLFLNMMGISTFKLLNTVGSDVVPYSMRQNNPFAFVLVNEKLKCLQFLFLIRLEDMKTMESETNSIDRAVANLMFSKVDSGGIHLLAAVSSKEEAKETTKQCNYSLNQPQQPHWHHHTRSSTGDAEVPIFG</sequence>
<evidence type="ECO:0000256" key="2">
    <source>
        <dbReference type="ARBA" id="ARBA00010199"/>
    </source>
</evidence>
<evidence type="ECO:0000313" key="8">
    <source>
        <dbReference type="EMBL" id="THG00681.1"/>
    </source>
</evidence>
<comment type="similarity">
    <text evidence="2">Belongs to the multi antimicrobial extrusion (MATE) (TC 2.A.66.1) family.</text>
</comment>
<comment type="subcellular location">
    <subcellularLocation>
        <location evidence="1">Membrane</location>
        <topology evidence="1">Multi-pass membrane protein</topology>
    </subcellularLocation>
</comment>
<comment type="caution">
    <text evidence="8">The sequence shown here is derived from an EMBL/GenBank/DDBJ whole genome shotgun (WGS) entry which is preliminary data.</text>
</comment>
<evidence type="ECO:0000313" key="9">
    <source>
        <dbReference type="Proteomes" id="UP000306102"/>
    </source>
</evidence>
<name>A0A4S4DDF4_CAMSN</name>
<keyword evidence="9" id="KW-1185">Reference proteome</keyword>
<dbReference type="AlphaFoldDB" id="A0A4S4DDF4"/>
<dbReference type="InterPro" id="IPR044644">
    <property type="entry name" value="DinF-like"/>
</dbReference>